<dbReference type="Proteomes" id="UP001465755">
    <property type="component" value="Unassembled WGS sequence"/>
</dbReference>
<dbReference type="AlphaFoldDB" id="A0AAW1NW28"/>
<dbReference type="PANTHER" id="PTHR13395">
    <property type="entry name" value="SISTER CHROMATID COHESION PROTEIN DCC1-RELATED"/>
    <property type="match status" value="1"/>
</dbReference>
<evidence type="ECO:0000256" key="3">
    <source>
        <dbReference type="SAM" id="MobiDB-lite"/>
    </source>
</evidence>
<dbReference type="GO" id="GO:0034088">
    <property type="term" value="P:maintenance of mitotic sister chromatid cohesion"/>
    <property type="evidence" value="ECO:0007669"/>
    <property type="project" value="TreeGrafter"/>
</dbReference>
<sequence>MPPLDLLPGAPRHLVYGSTVRRDLLLLEVDDKLLEEITDITVTIKGERDGEAVLCTQDKTYALKQVETTNTVLLVEGRAEGNSQAPTPAKGAGPNNNGLLSQIQQNAKADANEKVTAVALCASHLELQQTAPQFAPVHKMLQAHAYGREDESEHMDADGDADMAEGRSREPPSFQDLLDDCQASSSELQEELDRCGAVQLDGLWRAMDGEYVAMLTDMLLLTVQQHGWSLTDVPEAGMCEALGADGYDGRLVRHCLSRLGKPCSSTEEPAWHLGNEQVCMHVARKLLKGQSRWALSEFEERWVEELPQEMQPHVSMLKAEVLTETLSGEHILKYFPESRLSKIPEQRFAQLFQARARWKLDDLEPFLQGLQAPGQSIESLLLRHARGSQPNPNKPVEYGPR</sequence>
<accession>A0AAW1NW28</accession>
<dbReference type="GO" id="GO:0000775">
    <property type="term" value="C:chromosome, centromeric region"/>
    <property type="evidence" value="ECO:0007669"/>
    <property type="project" value="TreeGrafter"/>
</dbReference>
<evidence type="ECO:0000256" key="1">
    <source>
        <dbReference type="ARBA" id="ARBA00007017"/>
    </source>
</evidence>
<evidence type="ECO:0000256" key="2">
    <source>
        <dbReference type="ARBA" id="ARBA00022705"/>
    </source>
</evidence>
<dbReference type="PANTHER" id="PTHR13395:SF6">
    <property type="entry name" value="SISTER CHROMATID COHESION PROTEIN DCC1"/>
    <property type="match status" value="1"/>
</dbReference>
<name>A0AAW1NW28_9CHLO</name>
<dbReference type="InterPro" id="IPR019128">
    <property type="entry name" value="Dcc1"/>
</dbReference>
<proteinExistence type="inferred from homology"/>
<evidence type="ECO:0000313" key="4">
    <source>
        <dbReference type="EMBL" id="KAK9794336.1"/>
    </source>
</evidence>
<dbReference type="EMBL" id="JALJOQ010000140">
    <property type="protein sequence ID" value="KAK9794336.1"/>
    <property type="molecule type" value="Genomic_DNA"/>
</dbReference>
<comment type="similarity">
    <text evidence="1">Belongs to the DCC1 family.</text>
</comment>
<dbReference type="GO" id="GO:0006260">
    <property type="term" value="P:DNA replication"/>
    <property type="evidence" value="ECO:0007669"/>
    <property type="project" value="UniProtKB-KW"/>
</dbReference>
<feature type="region of interest" description="Disordered" evidence="3">
    <location>
        <begin position="149"/>
        <end position="172"/>
    </location>
</feature>
<organism evidence="4 5">
    <name type="scientific">Symbiochloris irregularis</name>
    <dbReference type="NCBI Taxonomy" id="706552"/>
    <lineage>
        <taxon>Eukaryota</taxon>
        <taxon>Viridiplantae</taxon>
        <taxon>Chlorophyta</taxon>
        <taxon>core chlorophytes</taxon>
        <taxon>Trebouxiophyceae</taxon>
        <taxon>Trebouxiales</taxon>
        <taxon>Trebouxiaceae</taxon>
        <taxon>Symbiochloris</taxon>
    </lineage>
</organism>
<dbReference type="Pfam" id="PF09724">
    <property type="entry name" value="Dcc1"/>
    <property type="match status" value="1"/>
</dbReference>
<protein>
    <recommendedName>
        <fullName evidence="6">Sister chromatid cohesion protein DCC1</fullName>
    </recommendedName>
</protein>
<keyword evidence="2" id="KW-0235">DNA replication</keyword>
<reference evidence="4 5" key="1">
    <citation type="journal article" date="2024" name="Nat. Commun.">
        <title>Phylogenomics reveals the evolutionary origins of lichenization in chlorophyte algae.</title>
        <authorList>
            <person name="Puginier C."/>
            <person name="Libourel C."/>
            <person name="Otte J."/>
            <person name="Skaloud P."/>
            <person name="Haon M."/>
            <person name="Grisel S."/>
            <person name="Petersen M."/>
            <person name="Berrin J.G."/>
            <person name="Delaux P.M."/>
            <person name="Dal Grande F."/>
            <person name="Keller J."/>
        </authorList>
    </citation>
    <scope>NUCLEOTIDE SEQUENCE [LARGE SCALE GENOMIC DNA]</scope>
    <source>
        <strain evidence="4 5">SAG 2036</strain>
    </source>
</reference>
<dbReference type="GO" id="GO:0031390">
    <property type="term" value="C:Ctf18 RFC-like complex"/>
    <property type="evidence" value="ECO:0007669"/>
    <property type="project" value="InterPro"/>
</dbReference>
<evidence type="ECO:0000313" key="5">
    <source>
        <dbReference type="Proteomes" id="UP001465755"/>
    </source>
</evidence>
<keyword evidence="5" id="KW-1185">Reference proteome</keyword>
<dbReference type="GO" id="GO:0000785">
    <property type="term" value="C:chromatin"/>
    <property type="evidence" value="ECO:0007669"/>
    <property type="project" value="TreeGrafter"/>
</dbReference>
<gene>
    <name evidence="4" type="ORF">WJX73_004181</name>
</gene>
<evidence type="ECO:0008006" key="6">
    <source>
        <dbReference type="Google" id="ProtNLM"/>
    </source>
</evidence>
<comment type="caution">
    <text evidence="4">The sequence shown here is derived from an EMBL/GenBank/DDBJ whole genome shotgun (WGS) entry which is preliminary data.</text>
</comment>